<comment type="caution">
    <text evidence="1">The sequence shown here is derived from an EMBL/GenBank/DDBJ whole genome shotgun (WGS) entry which is preliminary data.</text>
</comment>
<organism evidence="1 2">
    <name type="scientific">Yeguia hominis</name>
    <dbReference type="NCBI Taxonomy" id="2763662"/>
    <lineage>
        <taxon>Bacteria</taxon>
        <taxon>Bacillati</taxon>
        <taxon>Bacillota</taxon>
        <taxon>Clostridia</taxon>
        <taxon>Eubacteriales</taxon>
        <taxon>Yeguiaceae</taxon>
        <taxon>Yeguia</taxon>
    </lineage>
</organism>
<dbReference type="AlphaFoldDB" id="A0A926D9A8"/>
<keyword evidence="2" id="KW-1185">Reference proteome</keyword>
<proteinExistence type="predicted"/>
<name>A0A926D9A8_9FIRM</name>
<sequence length="354" mass="39113">MKTVLKSAMAVLLAAVLLLGAIGCSSGDQTWSAKSGDTTLSIGSYIYFLAVASSDAAKLVEDSDQPVLKQTVEGEDAETWIRNKAEYYVKYYFAILKMMNARGITLTEEEKNAAATQAAYYWNQSSSQMEGYGIALASYTTATAEQSQMITKLFQNIYGKGGEKEVPDSDLQTYFEDNYASYAYLAQYLFTYGEDGKATAMDDDQKAAVKKELEGYIERYNNGSMTLDEVVEAYKKTEYYQALHTDDTESTEVLKESVEKLTEDSTIGAAVLGIEAGKAALADLSGSGAYYVVFRHDIKEKTAEWLADETDRNELLSGLKNEEFQAMVEDEIASVEVEFNTGAMQAQKVSKFFK</sequence>
<evidence type="ECO:0000313" key="2">
    <source>
        <dbReference type="Proteomes" id="UP000651482"/>
    </source>
</evidence>
<dbReference type="RefSeq" id="WP_249320344.1">
    <property type="nucleotide sequence ID" value="NZ_JACRSN010000022.1"/>
</dbReference>
<gene>
    <name evidence="1" type="ORF">IAG03_12340</name>
</gene>
<dbReference type="PROSITE" id="PS51257">
    <property type="entry name" value="PROKAR_LIPOPROTEIN"/>
    <property type="match status" value="1"/>
</dbReference>
<reference evidence="1" key="1">
    <citation type="submission" date="2020-08" db="EMBL/GenBank/DDBJ databases">
        <title>Genome public.</title>
        <authorList>
            <person name="Liu C."/>
            <person name="Sun Q."/>
        </authorList>
    </citation>
    <scope>NUCLEOTIDE SEQUENCE</scope>
    <source>
        <strain evidence="1">NSJ-40</strain>
    </source>
</reference>
<dbReference type="EMBL" id="JACRSN010000022">
    <property type="protein sequence ID" value="MBC8534760.1"/>
    <property type="molecule type" value="Genomic_DNA"/>
</dbReference>
<accession>A0A926D9A8</accession>
<protein>
    <submittedName>
        <fullName evidence="1">Uncharacterized protein</fullName>
    </submittedName>
</protein>
<evidence type="ECO:0000313" key="1">
    <source>
        <dbReference type="EMBL" id="MBC8534760.1"/>
    </source>
</evidence>
<dbReference type="Proteomes" id="UP000651482">
    <property type="component" value="Unassembled WGS sequence"/>
</dbReference>